<comment type="caution">
    <text evidence="3">The sequence shown here is derived from an EMBL/GenBank/DDBJ whole genome shotgun (WGS) entry which is preliminary data.</text>
</comment>
<dbReference type="InterPro" id="IPR017732">
    <property type="entry name" value="T4/T6SS_DotU"/>
</dbReference>
<keyword evidence="1" id="KW-0812">Transmembrane</keyword>
<sequence length="268" mass="30415">MQSPPAAPSNRFEHIEQANTGWHGGRRARSHVIDRIDFELRGSSYNPLTDASMPLLGLVIRLRHSHSFDDIAQLHGDVKLQITAILQELGQLHYDPTTLSAFSYCLCVFVDEAVLTTPWGQQSVWGSDPMLSCLHNETWGGAKFFALLDRMLLEPSKYADVLLFMYLCLCLGYKGQYAIQADGSNTLQALISRLQHTLRALRGPLPEQLTKPLDNLAPRHYRMNRQWPWWTPWVVLCGVCTAVYGVLSWRLQRSTQEVLQALSDILVR</sequence>
<dbReference type="Gene3D" id="1.25.40.590">
    <property type="entry name" value="Type IV / VI secretion system, DotU"/>
    <property type="match status" value="1"/>
</dbReference>
<dbReference type="Pfam" id="PF09850">
    <property type="entry name" value="DotU"/>
    <property type="match status" value="1"/>
</dbReference>
<dbReference type="NCBIfam" id="TIGR03349">
    <property type="entry name" value="IV_VI_DotU"/>
    <property type="match status" value="1"/>
</dbReference>
<dbReference type="InterPro" id="IPR038522">
    <property type="entry name" value="T4/T6SS_DotU_sf"/>
</dbReference>
<accession>A0A923G3Y8</accession>
<evidence type="ECO:0000313" key="3">
    <source>
        <dbReference type="EMBL" id="MBC3443577.1"/>
    </source>
</evidence>
<evidence type="ECO:0000259" key="2">
    <source>
        <dbReference type="Pfam" id="PF09850"/>
    </source>
</evidence>
<dbReference type="PANTHER" id="PTHR38033:SF1">
    <property type="entry name" value="DOTU FAMILY TYPE IV_VI SECRETION SYSTEM PROTEIN"/>
    <property type="match status" value="1"/>
</dbReference>
<dbReference type="RefSeq" id="WP_186557245.1">
    <property type="nucleotide sequence ID" value="NZ_JABWRE020000001.1"/>
</dbReference>
<feature type="transmembrane region" description="Helical" evidence="1">
    <location>
        <begin position="227"/>
        <end position="247"/>
    </location>
</feature>
<evidence type="ECO:0000313" key="4">
    <source>
        <dbReference type="EMBL" id="MBV4536776.1"/>
    </source>
</evidence>
<keyword evidence="1" id="KW-1133">Transmembrane helix</keyword>
<gene>
    <name evidence="4" type="primary">icmH</name>
    <name evidence="4" type="ORF">HU737_012350</name>
    <name evidence="3" type="ORF">HU737_23030</name>
</gene>
<dbReference type="Proteomes" id="UP000599879">
    <property type="component" value="Unassembled WGS sequence"/>
</dbReference>
<dbReference type="PANTHER" id="PTHR38033">
    <property type="entry name" value="MEMBRANE PROTEIN-RELATED"/>
    <property type="match status" value="1"/>
</dbReference>
<proteinExistence type="predicted"/>
<protein>
    <submittedName>
        <fullName evidence="3">DotU family type IV/VI secretion system protein</fullName>
    </submittedName>
    <submittedName>
        <fullName evidence="4">Type IVB secretion system protein IcmH/DotU</fullName>
    </submittedName>
</protein>
<dbReference type="NCBIfam" id="NF038228">
    <property type="entry name" value="IcmH_DotU_IVB"/>
    <property type="match status" value="1"/>
</dbReference>
<reference evidence="3" key="2">
    <citation type="submission" date="2020-07" db="EMBL/GenBank/DDBJ databases">
        <authorList>
            <person name="Lood C."/>
            <person name="Girard L."/>
        </authorList>
    </citation>
    <scope>NUCLEOTIDE SEQUENCE</scope>
    <source>
        <strain evidence="3">SWRI10</strain>
    </source>
</reference>
<feature type="domain" description="Type IV / VI secretion system DotU" evidence="2">
    <location>
        <begin position="47"/>
        <end position="249"/>
    </location>
</feature>
<organism evidence="3">
    <name type="scientific">Pseudomonas urmiensis</name>
    <dbReference type="NCBI Taxonomy" id="2745493"/>
    <lineage>
        <taxon>Bacteria</taxon>
        <taxon>Pseudomonadati</taxon>
        <taxon>Pseudomonadota</taxon>
        <taxon>Gammaproteobacteria</taxon>
        <taxon>Pseudomonadales</taxon>
        <taxon>Pseudomonadaceae</taxon>
        <taxon>Pseudomonas</taxon>
    </lineage>
</organism>
<reference evidence="4" key="3">
    <citation type="submission" date="2021-06" db="EMBL/GenBank/DDBJ databases">
        <title>Updating the genus Pseudomonas: Description of 43 new species and partition of the Pseudomonas putida group.</title>
        <authorList>
            <person name="Girard L."/>
            <person name="Lood C."/>
            <person name="Vandamme P."/>
            <person name="Rokni-Zadeh H."/>
            <person name="Van Noort V."/>
            <person name="Hofte M."/>
            <person name="Lavigne R."/>
            <person name="De Mot R."/>
        </authorList>
    </citation>
    <scope>NUCLEOTIDE SEQUENCE</scope>
    <source>
        <strain evidence="4">SWRI10</strain>
    </source>
</reference>
<dbReference type="EMBL" id="JABWRE020000001">
    <property type="protein sequence ID" value="MBV4536776.1"/>
    <property type="molecule type" value="Genomic_DNA"/>
</dbReference>
<dbReference type="EMBL" id="JABWRE010000025">
    <property type="protein sequence ID" value="MBC3443577.1"/>
    <property type="molecule type" value="Genomic_DNA"/>
</dbReference>
<dbReference type="AlphaFoldDB" id="A0A923G3Y8"/>
<evidence type="ECO:0000256" key="1">
    <source>
        <dbReference type="SAM" id="Phobius"/>
    </source>
</evidence>
<keyword evidence="1" id="KW-0472">Membrane</keyword>
<reference evidence="3" key="1">
    <citation type="journal article" date="2020" name="Microorganisms">
        <title>Reliable Identification of Environmental Pseudomonas Isolates Using the rpoD Gene.</title>
        <authorList>
            <consortium name="The Broad Institute Genome Sequencing Platform"/>
            <person name="Girard L."/>
            <person name="Lood C."/>
            <person name="Rokni-Zadeh H."/>
            <person name="van Noort V."/>
            <person name="Lavigne R."/>
            <person name="De Mot R."/>
        </authorList>
    </citation>
    <scope>NUCLEOTIDE SEQUENCE</scope>
    <source>
        <strain evidence="3">SWRI10</strain>
    </source>
</reference>
<name>A0A923G3Y8_9PSED</name>